<evidence type="ECO:0000256" key="1">
    <source>
        <dbReference type="ARBA" id="ARBA00023015"/>
    </source>
</evidence>
<dbReference type="PRINTS" id="PR00032">
    <property type="entry name" value="HTHARAC"/>
</dbReference>
<dbReference type="SMART" id="SM00342">
    <property type="entry name" value="HTH_ARAC"/>
    <property type="match status" value="1"/>
</dbReference>
<reference evidence="5" key="2">
    <citation type="submission" date="2020-09" db="EMBL/GenBank/DDBJ databases">
        <authorList>
            <person name="Sun Q."/>
            <person name="Zhou Y."/>
        </authorList>
    </citation>
    <scope>NUCLEOTIDE SEQUENCE</scope>
    <source>
        <strain evidence="5">CGMCC 1.15760</strain>
    </source>
</reference>
<protein>
    <submittedName>
        <fullName evidence="5">AraC family transcriptional regulator</fullName>
    </submittedName>
</protein>
<sequence>MRDDAQIAQITDVLQHKLTQNTGVLQLPSSIGEGKITMITISETLQVVISDVMLFQDLTTQFHNDSEMVELNFVLNGHVICSINQEPFRLQSTDYAISYFHHSNVQIKNKANERLQRVEIRMTPNQLLSYFKTTETKAQIATFLRQQLGQIILEPFTPTIKQRVYEILHCVYEEPFKSIYIEAKVMELIVTFFAKQQPKVAMPNVKDAEKLHEVKAILLQELEQTHTLQSLAERVQITESKLKIGFKQLFGETVFTFIRRQRMEQAAWLLEVEGCTVTEVAVQLGYSNMSNFTVAFRKHFGCNPSEYLT</sequence>
<evidence type="ECO:0000256" key="3">
    <source>
        <dbReference type="ARBA" id="ARBA00023163"/>
    </source>
</evidence>
<accession>A0A917G779</accession>
<reference evidence="5" key="1">
    <citation type="journal article" date="2014" name="Int. J. Syst. Evol. Microbiol.">
        <title>Complete genome sequence of Corynebacterium casei LMG S-19264T (=DSM 44701T), isolated from a smear-ripened cheese.</title>
        <authorList>
            <consortium name="US DOE Joint Genome Institute (JGI-PGF)"/>
            <person name="Walter F."/>
            <person name="Albersmeier A."/>
            <person name="Kalinowski J."/>
            <person name="Ruckert C."/>
        </authorList>
    </citation>
    <scope>NUCLEOTIDE SEQUENCE</scope>
    <source>
        <strain evidence="5">CGMCC 1.15760</strain>
    </source>
</reference>
<name>A0A917G779_9BACI</name>
<gene>
    <name evidence="5" type="ORF">GCM10007425_20330</name>
</gene>
<evidence type="ECO:0000313" key="6">
    <source>
        <dbReference type="Proteomes" id="UP000616608"/>
    </source>
</evidence>
<dbReference type="EMBL" id="BMJT01000006">
    <property type="protein sequence ID" value="GGG25648.1"/>
    <property type="molecule type" value="Genomic_DNA"/>
</dbReference>
<keyword evidence="6" id="KW-1185">Reference proteome</keyword>
<evidence type="ECO:0000256" key="2">
    <source>
        <dbReference type="ARBA" id="ARBA00023125"/>
    </source>
</evidence>
<dbReference type="SUPFAM" id="SSF46689">
    <property type="entry name" value="Homeodomain-like"/>
    <property type="match status" value="1"/>
</dbReference>
<dbReference type="Pfam" id="PF12833">
    <property type="entry name" value="HTH_18"/>
    <property type="match status" value="1"/>
</dbReference>
<comment type="caution">
    <text evidence="5">The sequence shown here is derived from an EMBL/GenBank/DDBJ whole genome shotgun (WGS) entry which is preliminary data.</text>
</comment>
<dbReference type="RefSeq" id="WP_188614942.1">
    <property type="nucleotide sequence ID" value="NZ_BMJT01000006.1"/>
</dbReference>
<dbReference type="InterPro" id="IPR053142">
    <property type="entry name" value="PchR_regulatory_protein"/>
</dbReference>
<dbReference type="Proteomes" id="UP000616608">
    <property type="component" value="Unassembled WGS sequence"/>
</dbReference>
<feature type="domain" description="HTH araC/xylS-type" evidence="4">
    <location>
        <begin position="212"/>
        <end position="309"/>
    </location>
</feature>
<dbReference type="GO" id="GO:0003700">
    <property type="term" value="F:DNA-binding transcription factor activity"/>
    <property type="evidence" value="ECO:0007669"/>
    <property type="project" value="InterPro"/>
</dbReference>
<dbReference type="Gene3D" id="1.10.10.60">
    <property type="entry name" value="Homeodomain-like"/>
    <property type="match status" value="1"/>
</dbReference>
<dbReference type="PANTHER" id="PTHR47893:SF1">
    <property type="entry name" value="REGULATORY PROTEIN PCHR"/>
    <property type="match status" value="1"/>
</dbReference>
<evidence type="ECO:0000313" key="5">
    <source>
        <dbReference type="EMBL" id="GGG25648.1"/>
    </source>
</evidence>
<dbReference type="AlphaFoldDB" id="A0A917G779"/>
<dbReference type="InterPro" id="IPR020449">
    <property type="entry name" value="Tscrpt_reg_AraC-type_HTH"/>
</dbReference>
<dbReference type="GO" id="GO:0043565">
    <property type="term" value="F:sequence-specific DNA binding"/>
    <property type="evidence" value="ECO:0007669"/>
    <property type="project" value="InterPro"/>
</dbReference>
<dbReference type="InterPro" id="IPR018062">
    <property type="entry name" value="HTH_AraC-typ_CS"/>
</dbReference>
<dbReference type="InterPro" id="IPR009057">
    <property type="entry name" value="Homeodomain-like_sf"/>
</dbReference>
<proteinExistence type="predicted"/>
<organism evidence="5 6">
    <name type="scientific">Lysinibacillus alkalisoli</name>
    <dbReference type="NCBI Taxonomy" id="1911548"/>
    <lineage>
        <taxon>Bacteria</taxon>
        <taxon>Bacillati</taxon>
        <taxon>Bacillota</taxon>
        <taxon>Bacilli</taxon>
        <taxon>Bacillales</taxon>
        <taxon>Bacillaceae</taxon>
        <taxon>Lysinibacillus</taxon>
    </lineage>
</organism>
<dbReference type="PROSITE" id="PS00041">
    <property type="entry name" value="HTH_ARAC_FAMILY_1"/>
    <property type="match status" value="1"/>
</dbReference>
<dbReference type="PROSITE" id="PS01124">
    <property type="entry name" value="HTH_ARAC_FAMILY_2"/>
    <property type="match status" value="1"/>
</dbReference>
<dbReference type="PANTHER" id="PTHR47893">
    <property type="entry name" value="REGULATORY PROTEIN PCHR"/>
    <property type="match status" value="1"/>
</dbReference>
<evidence type="ECO:0000259" key="4">
    <source>
        <dbReference type="PROSITE" id="PS01124"/>
    </source>
</evidence>
<keyword evidence="1" id="KW-0805">Transcription regulation</keyword>
<keyword evidence="2" id="KW-0238">DNA-binding</keyword>
<dbReference type="InterPro" id="IPR018060">
    <property type="entry name" value="HTH_AraC"/>
</dbReference>
<keyword evidence="3" id="KW-0804">Transcription</keyword>